<organism evidence="2 4">
    <name type="scientific">Cuscuta europaea</name>
    <name type="common">European dodder</name>
    <dbReference type="NCBI Taxonomy" id="41803"/>
    <lineage>
        <taxon>Eukaryota</taxon>
        <taxon>Viridiplantae</taxon>
        <taxon>Streptophyta</taxon>
        <taxon>Embryophyta</taxon>
        <taxon>Tracheophyta</taxon>
        <taxon>Spermatophyta</taxon>
        <taxon>Magnoliopsida</taxon>
        <taxon>eudicotyledons</taxon>
        <taxon>Gunneridae</taxon>
        <taxon>Pentapetalae</taxon>
        <taxon>asterids</taxon>
        <taxon>lamiids</taxon>
        <taxon>Solanales</taxon>
        <taxon>Convolvulaceae</taxon>
        <taxon>Cuscuteae</taxon>
        <taxon>Cuscuta</taxon>
        <taxon>Cuscuta subgen. Cuscuta</taxon>
    </lineage>
</organism>
<dbReference type="EMBL" id="CAMAPE010000061">
    <property type="protein sequence ID" value="CAH9113793.1"/>
    <property type="molecule type" value="Genomic_DNA"/>
</dbReference>
<accession>A0A9P0ZNP5</accession>
<reference evidence="2" key="1">
    <citation type="submission" date="2022-07" db="EMBL/GenBank/DDBJ databases">
        <authorList>
            <person name="Macas J."/>
            <person name="Novak P."/>
            <person name="Neumann P."/>
        </authorList>
    </citation>
    <scope>NUCLEOTIDE SEQUENCE</scope>
</reference>
<evidence type="ECO:0000256" key="1">
    <source>
        <dbReference type="SAM" id="MobiDB-lite"/>
    </source>
</evidence>
<feature type="compositionally biased region" description="Gly residues" evidence="1">
    <location>
        <begin position="77"/>
        <end position="89"/>
    </location>
</feature>
<evidence type="ECO:0000313" key="3">
    <source>
        <dbReference type="EMBL" id="CAH9113793.1"/>
    </source>
</evidence>
<dbReference type="AlphaFoldDB" id="A0A9P0ZNP5"/>
<dbReference type="EMBL" id="CAMAPE010000048">
    <property type="protein sequence ID" value="CAH9105387.1"/>
    <property type="molecule type" value="Genomic_DNA"/>
</dbReference>
<feature type="region of interest" description="Disordered" evidence="1">
    <location>
        <begin position="66"/>
        <end position="97"/>
    </location>
</feature>
<keyword evidence="4" id="KW-1185">Reference proteome</keyword>
<dbReference type="OrthoDB" id="1748682at2759"/>
<name>A0A9P0ZNP5_CUSEU</name>
<protein>
    <submittedName>
        <fullName evidence="2">Uncharacterized protein</fullName>
    </submittedName>
</protein>
<evidence type="ECO:0000313" key="4">
    <source>
        <dbReference type="Proteomes" id="UP001152484"/>
    </source>
</evidence>
<dbReference type="PANTHER" id="PTHR34222">
    <property type="entry name" value="GAG_PRE-INTEGRS DOMAIN-CONTAINING PROTEIN"/>
    <property type="match status" value="1"/>
</dbReference>
<evidence type="ECO:0000313" key="2">
    <source>
        <dbReference type="EMBL" id="CAH9105387.1"/>
    </source>
</evidence>
<dbReference type="Proteomes" id="UP001152484">
    <property type="component" value="Unassembled WGS sequence"/>
</dbReference>
<comment type="caution">
    <text evidence="2">The sequence shown here is derived from an EMBL/GenBank/DDBJ whole genome shotgun (WGS) entry which is preliminary data.</text>
</comment>
<dbReference type="PANTHER" id="PTHR34222:SF28">
    <property type="entry name" value="CCHC-TYPE DOMAIN-CONTAINING PROTEIN"/>
    <property type="match status" value="1"/>
</dbReference>
<gene>
    <name evidence="2" type="ORF">CEURO_LOCUS16871</name>
    <name evidence="3" type="ORF">CEURO_LOCUS20161</name>
</gene>
<sequence length="160" mass="17646">MVTQEERHQNMVRGREEKPEAAAFAARAAVIEGTREDRVKCTFCNKPGHAVEHCFKRTGQYPEWWFDNPGRGRGGRGRGGTGRGGGTSRGRGRASVHAMQAAESFEEAAVMRVGTSAAMQKPTLTDEQWQQLIKMLDNSKIAPHVENLTGPTYEDADWSG</sequence>
<proteinExistence type="predicted"/>